<evidence type="ECO:0000256" key="1">
    <source>
        <dbReference type="SAM" id="Phobius"/>
    </source>
</evidence>
<keyword evidence="1" id="KW-0472">Membrane</keyword>
<feature type="transmembrane region" description="Helical" evidence="1">
    <location>
        <begin position="36"/>
        <end position="53"/>
    </location>
</feature>
<feature type="transmembrane region" description="Helical" evidence="1">
    <location>
        <begin position="12"/>
        <end position="30"/>
    </location>
</feature>
<keyword evidence="1" id="KW-1133">Transmembrane helix</keyword>
<sequence>MSKFLKKNRKSLFNIALIFIAIFFGEDILRSLPSDIFQLPIIIGLTVYVIYTIRKWRRKSKESFEAKSIALHKNRNDFMKKNNREIWFFNSYRGIAFNNETKKFEFLDVEKCEEQDTSDEESSEGFSTHYKKDFFTKNKATFYPIKEISFNDTYITTPTSTKKAFGSQYHQSKTSTINNIIIVLENNTKVNFENDYFISEQWEYVGSRNKEILKTFLNINTEGKEFPNFKSFYEYYGFKGLRNS</sequence>
<dbReference type="AlphaFoldDB" id="A0A4V1M134"/>
<keyword evidence="3" id="KW-1185">Reference proteome</keyword>
<evidence type="ECO:0000313" key="3">
    <source>
        <dbReference type="Proteomes" id="UP000289718"/>
    </source>
</evidence>
<gene>
    <name evidence="2" type="ORF">CP965_09755</name>
</gene>
<dbReference type="Proteomes" id="UP000289718">
    <property type="component" value="Unassembled WGS sequence"/>
</dbReference>
<comment type="caution">
    <text evidence="2">The sequence shown here is derived from an EMBL/GenBank/DDBJ whole genome shotgun (WGS) entry which is preliminary data.</text>
</comment>
<name>A0A4V1M134_9BACT</name>
<organism evidence="2 3">
    <name type="scientific">Halarcobacter mediterraneus</name>
    <dbReference type="NCBI Taxonomy" id="2023153"/>
    <lineage>
        <taxon>Bacteria</taxon>
        <taxon>Pseudomonadati</taxon>
        <taxon>Campylobacterota</taxon>
        <taxon>Epsilonproteobacteria</taxon>
        <taxon>Campylobacterales</taxon>
        <taxon>Arcobacteraceae</taxon>
        <taxon>Halarcobacter</taxon>
    </lineage>
</organism>
<evidence type="ECO:0000313" key="2">
    <source>
        <dbReference type="EMBL" id="RXK12056.1"/>
    </source>
</evidence>
<keyword evidence="1" id="KW-0812">Transmembrane</keyword>
<proteinExistence type="predicted"/>
<accession>A0A4V1M134</accession>
<dbReference type="RefSeq" id="WP_129061925.1">
    <property type="nucleotide sequence ID" value="NZ_NXIE01000004.1"/>
</dbReference>
<reference evidence="2 3" key="1">
    <citation type="submission" date="2017-09" db="EMBL/GenBank/DDBJ databases">
        <title>Genomics of the genus Arcobacter.</title>
        <authorList>
            <person name="Perez-Cataluna A."/>
            <person name="Figueras M.J."/>
            <person name="Salas-Masso N."/>
        </authorList>
    </citation>
    <scope>NUCLEOTIDE SEQUENCE [LARGE SCALE GENOMIC DNA]</scope>
    <source>
        <strain evidence="2 3">F156-34</strain>
    </source>
</reference>
<protein>
    <submittedName>
        <fullName evidence="2">Uncharacterized protein</fullName>
    </submittedName>
</protein>
<dbReference type="EMBL" id="NXIE01000004">
    <property type="protein sequence ID" value="RXK12056.1"/>
    <property type="molecule type" value="Genomic_DNA"/>
</dbReference>